<organism evidence="1 2">
    <name type="scientific">Hypoxylon rubiginosum</name>
    <dbReference type="NCBI Taxonomy" id="110542"/>
    <lineage>
        <taxon>Eukaryota</taxon>
        <taxon>Fungi</taxon>
        <taxon>Dikarya</taxon>
        <taxon>Ascomycota</taxon>
        <taxon>Pezizomycotina</taxon>
        <taxon>Sordariomycetes</taxon>
        <taxon>Xylariomycetidae</taxon>
        <taxon>Xylariales</taxon>
        <taxon>Hypoxylaceae</taxon>
        <taxon>Hypoxylon</taxon>
    </lineage>
</organism>
<keyword evidence="2" id="KW-1185">Reference proteome</keyword>
<protein>
    <submittedName>
        <fullName evidence="1">Cytochrome P450</fullName>
    </submittedName>
</protein>
<reference evidence="1 2" key="1">
    <citation type="journal article" date="2022" name="New Phytol.">
        <title>Ecological generalism drives hyperdiversity of secondary metabolite gene clusters in xylarialean endophytes.</title>
        <authorList>
            <person name="Franco M.E.E."/>
            <person name="Wisecaver J.H."/>
            <person name="Arnold A.E."/>
            <person name="Ju Y.M."/>
            <person name="Slot J.C."/>
            <person name="Ahrendt S."/>
            <person name="Moore L.P."/>
            <person name="Eastman K.E."/>
            <person name="Scott K."/>
            <person name="Konkel Z."/>
            <person name="Mondo S.J."/>
            <person name="Kuo A."/>
            <person name="Hayes R.D."/>
            <person name="Haridas S."/>
            <person name="Andreopoulos B."/>
            <person name="Riley R."/>
            <person name="LaButti K."/>
            <person name="Pangilinan J."/>
            <person name="Lipzen A."/>
            <person name="Amirebrahimi M."/>
            <person name="Yan J."/>
            <person name="Adam C."/>
            <person name="Keymanesh K."/>
            <person name="Ng V."/>
            <person name="Louie K."/>
            <person name="Northen T."/>
            <person name="Drula E."/>
            <person name="Henrissat B."/>
            <person name="Hsieh H.M."/>
            <person name="Youens-Clark K."/>
            <person name="Lutzoni F."/>
            <person name="Miadlikowska J."/>
            <person name="Eastwood D.C."/>
            <person name="Hamelin R.C."/>
            <person name="Grigoriev I.V."/>
            <person name="U'Ren J.M."/>
        </authorList>
    </citation>
    <scope>NUCLEOTIDE SEQUENCE [LARGE SCALE GENOMIC DNA]</scope>
    <source>
        <strain evidence="1 2">CBS 119005</strain>
    </source>
</reference>
<evidence type="ECO:0000313" key="1">
    <source>
        <dbReference type="EMBL" id="KAI4858795.1"/>
    </source>
</evidence>
<proteinExistence type="predicted"/>
<dbReference type="Proteomes" id="UP001497700">
    <property type="component" value="Unassembled WGS sequence"/>
</dbReference>
<gene>
    <name evidence="1" type="ORF">F4820DRAFT_467831</name>
</gene>
<dbReference type="EMBL" id="MU393687">
    <property type="protein sequence ID" value="KAI4858795.1"/>
    <property type="molecule type" value="Genomic_DNA"/>
</dbReference>
<comment type="caution">
    <text evidence="1">The sequence shown here is derived from an EMBL/GenBank/DDBJ whole genome shotgun (WGS) entry which is preliminary data.</text>
</comment>
<sequence>MENSSLPGTFFQDCFGSLYWVLPLIVVLYSVADAFITRNVVRGQPKYPLVGSRVAFTPRFVLNLIFFSKAVHLLQYGYKRFKNSAFQLIRNDGRIVILPLSLLDELSALPATVANPQAALEKDLMGQYTGLNLILENRLHHTIVQRRLTPRLPLLIPGMEKAVTDAFEEHIPQCEEWTESMPYQALGRISARVAADAIVGPAFCNDKTWLDVAFNYTENLFRTVVILRALPGWVCPLVFPLLPSYWKGQWYLRTAKQLLGPKLRELIKQSDAGVWEPKDNSADDLNILSWLASTAKGRDRDPDSISHVLVLVALASVHTTLLRMVNVVYDIVAAGPVLRDKLLDEIASVADDGWASGAYDELQCLDSVLCESQRLSPPTTLGMKRIFRSSYTFRDGTHVPAGTYVCMPIHAIENDAAHTAHPEDYDGLRSFRARGELRPSGDENADKLAAKEFQFSTPTRTALNFGYGKTACPGRFFASVVIKMVLVKLLTDYEFRFLPGTGRPKNLMVHEFLFPWPWQRMLVRRRKEGSCPF</sequence>
<evidence type="ECO:0000313" key="2">
    <source>
        <dbReference type="Proteomes" id="UP001497700"/>
    </source>
</evidence>
<accession>A0ACB9YIE0</accession>
<name>A0ACB9YIE0_9PEZI</name>